<reference evidence="3" key="1">
    <citation type="submission" date="2020-08" db="EMBL/GenBank/DDBJ databases">
        <title>Complete genome sequence of Streptococcus mitis strain Nm-65.</title>
        <authorList>
            <person name="Tabata A."/>
            <person name="Ohkuni H."/>
            <person name="Nagamune H."/>
        </authorList>
    </citation>
    <scope>NUCLEOTIDE SEQUENCE [LARGE SCALE GENOMIC DNA]</scope>
    <source>
        <strain evidence="3">Nm-65</strain>
    </source>
</reference>
<dbReference type="AlphaFoldDB" id="A0A7G1IWP2"/>
<gene>
    <name evidence="2" type="ORF">SMNM65_14490</name>
</gene>
<evidence type="ECO:0000313" key="2">
    <source>
        <dbReference type="EMBL" id="BCJ11017.1"/>
    </source>
</evidence>
<keyword evidence="1" id="KW-1133">Transmembrane helix</keyword>
<name>A0A7G1IWP2_STRMT</name>
<keyword evidence="1" id="KW-0472">Membrane</keyword>
<keyword evidence="1" id="KW-0812">Transmembrane</keyword>
<accession>A0A7G1IWP2</accession>
<dbReference type="EMBL" id="AP023349">
    <property type="protein sequence ID" value="BCJ11017.1"/>
    <property type="molecule type" value="Genomic_DNA"/>
</dbReference>
<sequence length="63" mass="7284">MKTKFSLTTIFFQVMIFGSSLFVILTQFGLLRQPTKLIIQMICLLGLLSLAIAIWNYVREEKD</sequence>
<feature type="transmembrane region" description="Helical" evidence="1">
    <location>
        <begin position="37"/>
        <end position="58"/>
    </location>
</feature>
<organism evidence="2 3">
    <name type="scientific">Streptococcus mitis</name>
    <dbReference type="NCBI Taxonomy" id="28037"/>
    <lineage>
        <taxon>Bacteria</taxon>
        <taxon>Bacillati</taxon>
        <taxon>Bacillota</taxon>
        <taxon>Bacilli</taxon>
        <taxon>Lactobacillales</taxon>
        <taxon>Streptococcaceae</taxon>
        <taxon>Streptococcus</taxon>
        <taxon>Streptococcus mitis group</taxon>
    </lineage>
</organism>
<proteinExistence type="predicted"/>
<evidence type="ECO:0000313" key="3">
    <source>
        <dbReference type="Proteomes" id="UP000516106"/>
    </source>
</evidence>
<protein>
    <submittedName>
        <fullName evidence="2">Uncharacterized protein</fullName>
    </submittedName>
</protein>
<feature type="transmembrane region" description="Helical" evidence="1">
    <location>
        <begin position="7"/>
        <end position="31"/>
    </location>
</feature>
<dbReference type="Proteomes" id="UP000516106">
    <property type="component" value="Chromosome"/>
</dbReference>
<evidence type="ECO:0000256" key="1">
    <source>
        <dbReference type="SAM" id="Phobius"/>
    </source>
</evidence>